<name>A0A174DBZ9_9FIRM</name>
<dbReference type="Proteomes" id="UP000095362">
    <property type="component" value="Unassembled WGS sequence"/>
</dbReference>
<gene>
    <name evidence="1" type="ORF">ERS852481_01630</name>
</gene>
<sequence>MNLLEEFKKNPGFVYRIGTDYYYIGKWICKPCTDEAVTDCHAMYEMCIQAKEPANAALYFQKLRAYSEFALDIPYNPAKILQYQTALVEALSDADIQSLTDQLRHFHDQAS</sequence>
<organism evidence="1 2">
    <name type="scientific">Coprococcus comes</name>
    <dbReference type="NCBI Taxonomy" id="410072"/>
    <lineage>
        <taxon>Bacteria</taxon>
        <taxon>Bacillati</taxon>
        <taxon>Bacillota</taxon>
        <taxon>Clostridia</taxon>
        <taxon>Lachnospirales</taxon>
        <taxon>Lachnospiraceae</taxon>
        <taxon>Coprococcus</taxon>
    </lineage>
</organism>
<dbReference type="AlphaFoldDB" id="A0A174DBZ9"/>
<accession>A0A174DBZ9</accession>
<protein>
    <submittedName>
        <fullName evidence="1">Uncharacterized protein</fullName>
    </submittedName>
</protein>
<evidence type="ECO:0000313" key="2">
    <source>
        <dbReference type="Proteomes" id="UP000095362"/>
    </source>
</evidence>
<dbReference type="PaxDb" id="410072-ERS852525_03038"/>
<dbReference type="EMBL" id="CYZK01000009">
    <property type="protein sequence ID" value="CUO23181.1"/>
    <property type="molecule type" value="Genomic_DNA"/>
</dbReference>
<reference evidence="1 2" key="1">
    <citation type="submission" date="2015-09" db="EMBL/GenBank/DDBJ databases">
        <authorList>
            <consortium name="Pathogen Informatics"/>
        </authorList>
    </citation>
    <scope>NUCLEOTIDE SEQUENCE [LARGE SCALE GENOMIC DNA]</scope>
    <source>
        <strain evidence="1 2">2789STDY5834866</strain>
    </source>
</reference>
<evidence type="ECO:0000313" key="1">
    <source>
        <dbReference type="EMBL" id="CUO23181.1"/>
    </source>
</evidence>
<dbReference type="RefSeq" id="WP_055261203.1">
    <property type="nucleotide sequence ID" value="NZ_CYZK01000009.1"/>
</dbReference>
<proteinExistence type="predicted"/>